<sequence>MRRRLPATSSASCGAFDVRYCTLADLKLAVPERTLIELTNDTTTDYGAPAPTTINTDIVESAVRQAEEIVDAHLRGRYNLPLSPVPTVIKDVTVNLARHWLYARRPEGAALPDTVSQTFKASMHMLEKIRDNKLTIGDPSGPATPEPGEMKVRARRRQFNADLLERF</sequence>
<name>A0A1V2VVX4_9BURK</name>
<accession>A0A1V2VVX4</accession>
<dbReference type="AlphaFoldDB" id="A0A1V2VVX4"/>
<dbReference type="Proteomes" id="UP000188543">
    <property type="component" value="Unassembled WGS sequence"/>
</dbReference>
<protein>
    <recommendedName>
        <fullName evidence="3">DUF1320 domain-containing protein</fullName>
    </recommendedName>
</protein>
<reference evidence="1 2" key="1">
    <citation type="submission" date="2016-08" db="EMBL/GenBank/DDBJ databases">
        <authorList>
            <person name="Seilhamer J.J."/>
        </authorList>
    </citation>
    <scope>NUCLEOTIDE SEQUENCE [LARGE SCALE GENOMIC DNA]</scope>
    <source>
        <strain evidence="1 2">VC14762</strain>
    </source>
</reference>
<gene>
    <name evidence="1" type="ORF">A8E72_31835</name>
</gene>
<proteinExistence type="predicted"/>
<dbReference type="EMBL" id="MUTJ01000093">
    <property type="protein sequence ID" value="ONU77456.1"/>
    <property type="molecule type" value="Genomic_DNA"/>
</dbReference>
<dbReference type="InterPro" id="IPR009752">
    <property type="entry name" value="Phage_Mu_GpJ"/>
</dbReference>
<comment type="caution">
    <text evidence="1">The sequence shown here is derived from an EMBL/GenBank/DDBJ whole genome shotgun (WGS) entry which is preliminary data.</text>
</comment>
<evidence type="ECO:0000313" key="1">
    <source>
        <dbReference type="EMBL" id="ONU77456.1"/>
    </source>
</evidence>
<organism evidence="1 2">
    <name type="scientific">Burkholderia cenocepacia</name>
    <dbReference type="NCBI Taxonomy" id="95486"/>
    <lineage>
        <taxon>Bacteria</taxon>
        <taxon>Pseudomonadati</taxon>
        <taxon>Pseudomonadota</taxon>
        <taxon>Betaproteobacteria</taxon>
        <taxon>Burkholderiales</taxon>
        <taxon>Burkholderiaceae</taxon>
        <taxon>Burkholderia</taxon>
        <taxon>Burkholderia cepacia complex</taxon>
    </lineage>
</organism>
<evidence type="ECO:0000313" key="2">
    <source>
        <dbReference type="Proteomes" id="UP000188543"/>
    </source>
</evidence>
<dbReference type="Pfam" id="PF07030">
    <property type="entry name" value="Phage_Mu_Gp36"/>
    <property type="match status" value="1"/>
</dbReference>
<evidence type="ECO:0008006" key="3">
    <source>
        <dbReference type="Google" id="ProtNLM"/>
    </source>
</evidence>